<reference evidence="2 3" key="1">
    <citation type="submission" date="2023-10" db="EMBL/GenBank/DDBJ databases">
        <title>Draft genome sequence of Xylaria bambusicola isolate GMP-LS, the root and basal stem rot pathogen of sugarcane in Indonesia.</title>
        <authorList>
            <person name="Selvaraj P."/>
            <person name="Muralishankar V."/>
            <person name="Muruganantham S."/>
            <person name="Sp S."/>
            <person name="Haryani S."/>
            <person name="Lau K.J.X."/>
            <person name="Naqvi N.I."/>
        </authorList>
    </citation>
    <scope>NUCLEOTIDE SEQUENCE [LARGE SCALE GENOMIC DNA]</scope>
    <source>
        <strain evidence="2">GMP-LS</strain>
    </source>
</reference>
<gene>
    <name evidence="2" type="ORF">RRF57_013152</name>
</gene>
<keyword evidence="3" id="KW-1185">Reference proteome</keyword>
<dbReference type="Proteomes" id="UP001305414">
    <property type="component" value="Unassembled WGS sequence"/>
</dbReference>
<feature type="compositionally biased region" description="Basic and acidic residues" evidence="1">
    <location>
        <begin position="98"/>
        <end position="107"/>
    </location>
</feature>
<sequence>MPHDTSSDGELDASIGKNMGNAPRHGVLQAAATQSRRRASVHSREQRFRKISKQSQCKGTNSGDIAHRLQPGRRHSLKPSTSVMQYPSCGKRKGRVIPRNEVDASSP</sequence>
<name>A0AAN7UWD5_9PEZI</name>
<organism evidence="2 3">
    <name type="scientific">Xylaria bambusicola</name>
    <dbReference type="NCBI Taxonomy" id="326684"/>
    <lineage>
        <taxon>Eukaryota</taxon>
        <taxon>Fungi</taxon>
        <taxon>Dikarya</taxon>
        <taxon>Ascomycota</taxon>
        <taxon>Pezizomycotina</taxon>
        <taxon>Sordariomycetes</taxon>
        <taxon>Xylariomycetidae</taxon>
        <taxon>Xylariales</taxon>
        <taxon>Xylariaceae</taxon>
        <taxon>Xylaria</taxon>
    </lineage>
</organism>
<evidence type="ECO:0000313" key="2">
    <source>
        <dbReference type="EMBL" id="KAK5637437.1"/>
    </source>
</evidence>
<feature type="compositionally biased region" description="Polar residues" evidence="1">
    <location>
        <begin position="53"/>
        <end position="63"/>
    </location>
</feature>
<accession>A0AAN7UWD5</accession>
<feature type="region of interest" description="Disordered" evidence="1">
    <location>
        <begin position="1"/>
        <end position="107"/>
    </location>
</feature>
<dbReference type="AlphaFoldDB" id="A0AAN7UWD5"/>
<protein>
    <submittedName>
        <fullName evidence="2">Uncharacterized protein</fullName>
    </submittedName>
</protein>
<evidence type="ECO:0000256" key="1">
    <source>
        <dbReference type="SAM" id="MobiDB-lite"/>
    </source>
</evidence>
<dbReference type="EMBL" id="JAWHQM010000118">
    <property type="protein sequence ID" value="KAK5637437.1"/>
    <property type="molecule type" value="Genomic_DNA"/>
</dbReference>
<comment type="caution">
    <text evidence="2">The sequence shown here is derived from an EMBL/GenBank/DDBJ whole genome shotgun (WGS) entry which is preliminary data.</text>
</comment>
<proteinExistence type="predicted"/>
<evidence type="ECO:0000313" key="3">
    <source>
        <dbReference type="Proteomes" id="UP001305414"/>
    </source>
</evidence>